<evidence type="ECO:0000313" key="2">
    <source>
        <dbReference type="EMBL" id="RTY39926.1"/>
    </source>
</evidence>
<dbReference type="InterPro" id="IPR035959">
    <property type="entry name" value="RutC-like_sf"/>
</dbReference>
<dbReference type="Pfam" id="PF14588">
    <property type="entry name" value="YjgF_endoribonc"/>
    <property type="match status" value="1"/>
</dbReference>
<dbReference type="PANTHER" id="PTHR43760">
    <property type="entry name" value="ENDORIBONUCLEASE-RELATED"/>
    <property type="match status" value="1"/>
</dbReference>
<reference evidence="2 3" key="1">
    <citation type="submission" date="2018-12" db="EMBL/GenBank/DDBJ databases">
        <authorList>
            <person name="Lunina O.N."/>
            <person name="Grouzdev D.S."/>
            <person name="Gorlenko V.M."/>
            <person name="Savvichev A.S."/>
        </authorList>
    </citation>
    <scope>NUCLEOTIDE SEQUENCE [LARGE SCALE GENOMIC DNA]</scope>
    <source>
        <strain evidence="2 3">BrKhr-17</strain>
    </source>
</reference>
<evidence type="ECO:0000259" key="1">
    <source>
        <dbReference type="Pfam" id="PF14588"/>
    </source>
</evidence>
<dbReference type="SUPFAM" id="SSF55298">
    <property type="entry name" value="YjgF-like"/>
    <property type="match status" value="1"/>
</dbReference>
<feature type="domain" description="Endoribonuclease L-PSP/chorismate mutase-like" evidence="1">
    <location>
        <begin position="10"/>
        <end position="148"/>
    </location>
</feature>
<dbReference type="CDD" id="cd02199">
    <property type="entry name" value="YjgF_YER057c_UK114_like_1"/>
    <property type="match status" value="1"/>
</dbReference>
<dbReference type="EMBL" id="RXYK01000001">
    <property type="protein sequence ID" value="RTY39926.1"/>
    <property type="molecule type" value="Genomic_DNA"/>
</dbReference>
<name>A0A3S0L346_CHLPH</name>
<comment type="caution">
    <text evidence="2">The sequence shown here is derived from an EMBL/GenBank/DDBJ whole genome shotgun (WGS) entry which is preliminary data.</text>
</comment>
<dbReference type="PANTHER" id="PTHR43760:SF1">
    <property type="entry name" value="ENDORIBONUCLEASE L-PSP_CHORISMATE MUTASE-LIKE DOMAIN-CONTAINING PROTEIN"/>
    <property type="match status" value="1"/>
</dbReference>
<sequence length="168" mass="17773">MSCSSMEHIEQKLADRGLSLPSVPPPAGCYVTAVPVGNIIYTSGHLPLTEGKLLAEGSNGRIGERHLDAAIQASRIALLNALSSIRSAAGSLDAVERVIKLTVYVASEPFFNGQHLVADGASFLLRELFGERGIHVRSAVGVGELPLGASLELELIVQFDPLYPLSKS</sequence>
<protein>
    <submittedName>
        <fullName evidence="2">RidA family protein</fullName>
    </submittedName>
</protein>
<dbReference type="AlphaFoldDB" id="A0A3S0L346"/>
<dbReference type="Proteomes" id="UP000279908">
    <property type="component" value="Unassembled WGS sequence"/>
</dbReference>
<proteinExistence type="predicted"/>
<accession>A0A3S0L346</accession>
<dbReference type="Gene3D" id="3.30.1330.40">
    <property type="entry name" value="RutC-like"/>
    <property type="match status" value="1"/>
</dbReference>
<dbReference type="InterPro" id="IPR013813">
    <property type="entry name" value="Endoribo_LPSP/chorism_mut-like"/>
</dbReference>
<gene>
    <name evidence="2" type="ORF">EKD02_00575</name>
</gene>
<evidence type="ECO:0000313" key="3">
    <source>
        <dbReference type="Proteomes" id="UP000279908"/>
    </source>
</evidence>
<organism evidence="2 3">
    <name type="scientific">Chlorobium phaeovibrioides</name>
    <dbReference type="NCBI Taxonomy" id="1094"/>
    <lineage>
        <taxon>Bacteria</taxon>
        <taxon>Pseudomonadati</taxon>
        <taxon>Chlorobiota</taxon>
        <taxon>Chlorobiia</taxon>
        <taxon>Chlorobiales</taxon>
        <taxon>Chlorobiaceae</taxon>
        <taxon>Chlorobium/Pelodictyon group</taxon>
        <taxon>Chlorobium</taxon>
    </lineage>
</organism>